<keyword evidence="5" id="KW-1185">Reference proteome</keyword>
<dbReference type="InterPro" id="IPR002110">
    <property type="entry name" value="Ankyrin_rpt"/>
</dbReference>
<feature type="repeat" description="ANK" evidence="3">
    <location>
        <begin position="124"/>
        <end position="156"/>
    </location>
</feature>
<dbReference type="PANTHER" id="PTHR24126">
    <property type="entry name" value="ANKYRIN REPEAT, PH AND SEC7 DOMAIN CONTAINING PROTEIN SECG-RELATED"/>
    <property type="match status" value="1"/>
</dbReference>
<keyword evidence="1" id="KW-0677">Repeat</keyword>
<reference evidence="4 5" key="1">
    <citation type="submission" date="2019-05" db="EMBL/GenBank/DDBJ databases">
        <authorList>
            <consortium name="Science for Life Laboratories"/>
        </authorList>
    </citation>
    <scope>NUCLEOTIDE SEQUENCE [LARGE SCALE GENOMIC DNA]</scope>
    <source>
        <strain evidence="4">Soil9</strain>
    </source>
</reference>
<organism evidence="4 5">
    <name type="scientific">Gemmata massiliana</name>
    <dbReference type="NCBI Taxonomy" id="1210884"/>
    <lineage>
        <taxon>Bacteria</taxon>
        <taxon>Pseudomonadati</taxon>
        <taxon>Planctomycetota</taxon>
        <taxon>Planctomycetia</taxon>
        <taxon>Gemmatales</taxon>
        <taxon>Gemmataceae</taxon>
        <taxon>Gemmata</taxon>
    </lineage>
</organism>
<sequence>MLRCVLAVALISCAWAKGQEPVIPRLPPAPGQKANPRIAEVDPYEVALIAAMHQFAERGEVDHLRAMLDKHPKWVNERLKFIGNRKPSHGDQWGLLHRAAMRGHLSTVKLLLDKGADIQADGGSGWTPLHFAVSAEKEDVVRLLVDKGANVNAATQYLPPQRIPSGPPNVAPEFSEQVPARTPLDIARGSKRDEIAKFLLSKGAKPANR</sequence>
<evidence type="ECO:0000313" key="4">
    <source>
        <dbReference type="EMBL" id="VTR96715.1"/>
    </source>
</evidence>
<name>A0A6P2D8L5_9BACT</name>
<evidence type="ECO:0000256" key="3">
    <source>
        <dbReference type="PROSITE-ProRule" id="PRU00023"/>
    </source>
</evidence>
<dbReference type="PROSITE" id="PS50088">
    <property type="entry name" value="ANK_REPEAT"/>
    <property type="match status" value="2"/>
</dbReference>
<dbReference type="Gene3D" id="1.25.40.20">
    <property type="entry name" value="Ankyrin repeat-containing domain"/>
    <property type="match status" value="2"/>
</dbReference>
<dbReference type="InterPro" id="IPR036770">
    <property type="entry name" value="Ankyrin_rpt-contain_sf"/>
</dbReference>
<evidence type="ECO:0000256" key="1">
    <source>
        <dbReference type="ARBA" id="ARBA00022737"/>
    </source>
</evidence>
<gene>
    <name evidence="4" type="ORF">SOIL9_10820</name>
</gene>
<dbReference type="PROSITE" id="PS50297">
    <property type="entry name" value="ANK_REP_REGION"/>
    <property type="match status" value="2"/>
</dbReference>
<dbReference type="SMART" id="SM00248">
    <property type="entry name" value="ANK"/>
    <property type="match status" value="4"/>
</dbReference>
<dbReference type="Proteomes" id="UP000464178">
    <property type="component" value="Chromosome"/>
</dbReference>
<dbReference type="PANTHER" id="PTHR24126:SF14">
    <property type="entry name" value="ANK_REP_REGION DOMAIN-CONTAINING PROTEIN"/>
    <property type="match status" value="1"/>
</dbReference>
<dbReference type="EMBL" id="LR593886">
    <property type="protein sequence ID" value="VTR96715.1"/>
    <property type="molecule type" value="Genomic_DNA"/>
</dbReference>
<dbReference type="SUPFAM" id="SSF48403">
    <property type="entry name" value="Ankyrin repeat"/>
    <property type="match status" value="1"/>
</dbReference>
<dbReference type="KEGG" id="gms:SOIL9_10820"/>
<evidence type="ECO:0000313" key="5">
    <source>
        <dbReference type="Proteomes" id="UP000464178"/>
    </source>
</evidence>
<accession>A0A6P2D8L5</accession>
<dbReference type="AlphaFoldDB" id="A0A6P2D8L5"/>
<protein>
    <submittedName>
        <fullName evidence="4">Uncharacterized protein</fullName>
    </submittedName>
</protein>
<evidence type="ECO:0000256" key="2">
    <source>
        <dbReference type="ARBA" id="ARBA00023043"/>
    </source>
</evidence>
<proteinExistence type="predicted"/>
<keyword evidence="2 3" id="KW-0040">ANK repeat</keyword>
<dbReference type="Pfam" id="PF12796">
    <property type="entry name" value="Ank_2"/>
    <property type="match status" value="1"/>
</dbReference>
<feature type="repeat" description="ANK" evidence="3">
    <location>
        <begin position="96"/>
        <end position="123"/>
    </location>
</feature>